<gene>
    <name evidence="4" type="ORF">APY09_04110</name>
</gene>
<dbReference type="Gene3D" id="3.40.710.10">
    <property type="entry name" value="DD-peptidase/beta-lactamase superfamily"/>
    <property type="match status" value="2"/>
</dbReference>
<dbReference type="PANTHER" id="PTHR30023:SF0">
    <property type="entry name" value="PENICILLIN-SENSITIVE CARBOXYPEPTIDASE A"/>
    <property type="match status" value="1"/>
</dbReference>
<name>A0A0V8RZP6_9ACTO</name>
<dbReference type="EMBL" id="LLVT01000001">
    <property type="protein sequence ID" value="KSW13533.1"/>
    <property type="molecule type" value="Genomic_DNA"/>
</dbReference>
<dbReference type="PRINTS" id="PR00922">
    <property type="entry name" value="DADACBPTASE3"/>
</dbReference>
<keyword evidence="4" id="KW-0645">Protease</keyword>
<dbReference type="NCBIfam" id="TIGR00666">
    <property type="entry name" value="PBP4"/>
    <property type="match status" value="1"/>
</dbReference>
<proteinExistence type="inferred from homology"/>
<dbReference type="InterPro" id="IPR012338">
    <property type="entry name" value="Beta-lactam/transpept-like"/>
</dbReference>
<sequence length="451" mass="45467">MHRTSMGAIVSASAALVATAALVGAGCSPQTATPADAPTASTLEPAAISGDAKGGGNPVSAEDVQALWAPVAAAAAEGGYTAWGTVLDAQTGEVLLDASAATPHTPASTTKTLAAFSALHHLDPTATLTTSALLGADNQTLYLDSEGDLLLGIGTSDEVEVSGRAGLQTLAKDTAAALAQRGITSVTLNWRGTLFEGASHLSSWDAQEVGSYEGHVGPMAIDAGRTYEGANAFYSDAPGRVAEVFSQALGAEGISATLGEAGDPPAGAGAVAQVSSATMGEQLRWMLAHSDNTLADQYCRFAARAAGAPSTYEGATETVRKTLTEAGVPTEGLTLEDCSGLSSNDKISANTLVGVLKASYEGTGTEANTMRLLPWAGLVGTLSKRMTEEPAAGNVQAKTGALQEVTSLSGSVMTKSGRVLLVSIGHDNVTEGAYATRGHLDAFEEGLAGLD</sequence>
<organism evidence="4 5">
    <name type="scientific">Schaalia odontolytica</name>
    <dbReference type="NCBI Taxonomy" id="1660"/>
    <lineage>
        <taxon>Bacteria</taxon>
        <taxon>Bacillati</taxon>
        <taxon>Actinomycetota</taxon>
        <taxon>Actinomycetes</taxon>
        <taxon>Actinomycetales</taxon>
        <taxon>Actinomycetaceae</taxon>
        <taxon>Schaalia</taxon>
    </lineage>
</organism>
<dbReference type="RefSeq" id="WP_060566284.1">
    <property type="nucleotide sequence ID" value="NZ_CP040006.1"/>
</dbReference>
<feature type="signal peptide" evidence="3">
    <location>
        <begin position="1"/>
        <end position="20"/>
    </location>
</feature>
<dbReference type="PROSITE" id="PS51257">
    <property type="entry name" value="PROKAR_LIPOPROTEIN"/>
    <property type="match status" value="1"/>
</dbReference>
<dbReference type="GO" id="GO:0004185">
    <property type="term" value="F:serine-type carboxypeptidase activity"/>
    <property type="evidence" value="ECO:0007669"/>
    <property type="project" value="InterPro"/>
</dbReference>
<evidence type="ECO:0000313" key="4">
    <source>
        <dbReference type="EMBL" id="KSW13533.1"/>
    </source>
</evidence>
<dbReference type="AlphaFoldDB" id="A0A0V8RZP6"/>
<dbReference type="GO" id="GO:0006508">
    <property type="term" value="P:proteolysis"/>
    <property type="evidence" value="ECO:0007669"/>
    <property type="project" value="InterPro"/>
</dbReference>
<comment type="similarity">
    <text evidence="1">Belongs to the peptidase S13 family.</text>
</comment>
<evidence type="ECO:0000313" key="5">
    <source>
        <dbReference type="Proteomes" id="UP000054686"/>
    </source>
</evidence>
<accession>A0A0V8RZP6</accession>
<comment type="caution">
    <text evidence="4">The sequence shown here is derived from an EMBL/GenBank/DDBJ whole genome shotgun (WGS) entry which is preliminary data.</text>
</comment>
<evidence type="ECO:0000256" key="1">
    <source>
        <dbReference type="ARBA" id="ARBA00006096"/>
    </source>
</evidence>
<keyword evidence="4" id="KW-0121">Carboxypeptidase</keyword>
<feature type="chain" id="PRO_5038726796" evidence="3">
    <location>
        <begin position="21"/>
        <end position="451"/>
    </location>
</feature>
<dbReference type="SUPFAM" id="SSF56601">
    <property type="entry name" value="beta-lactamase/transpeptidase-like"/>
    <property type="match status" value="1"/>
</dbReference>
<dbReference type="Pfam" id="PF02113">
    <property type="entry name" value="Peptidase_S13"/>
    <property type="match status" value="2"/>
</dbReference>
<evidence type="ECO:0000256" key="3">
    <source>
        <dbReference type="SAM" id="SignalP"/>
    </source>
</evidence>
<dbReference type="GO" id="GO:0000270">
    <property type="term" value="P:peptidoglycan metabolic process"/>
    <property type="evidence" value="ECO:0007669"/>
    <property type="project" value="TreeGrafter"/>
</dbReference>
<dbReference type="PANTHER" id="PTHR30023">
    <property type="entry name" value="D-ALANYL-D-ALANINE CARBOXYPEPTIDASE"/>
    <property type="match status" value="1"/>
</dbReference>
<reference evidence="4 5" key="1">
    <citation type="submission" date="2015-10" db="EMBL/GenBank/DDBJ databases">
        <title>Draft Genome of Actinomyces odontolyticus subsp. actinosynbacter strain XH001.</title>
        <authorList>
            <person name="Mclean J.S."/>
            <person name="He X."/>
        </authorList>
    </citation>
    <scope>NUCLEOTIDE SEQUENCE [LARGE SCALE GENOMIC DNA]</scope>
    <source>
        <strain evidence="4 5">XH001</strain>
    </source>
</reference>
<keyword evidence="2" id="KW-0378">Hydrolase</keyword>
<keyword evidence="3" id="KW-0732">Signal</keyword>
<dbReference type="Proteomes" id="UP000054686">
    <property type="component" value="Unassembled WGS sequence"/>
</dbReference>
<dbReference type="InterPro" id="IPR000667">
    <property type="entry name" value="Peptidase_S13"/>
</dbReference>
<protein>
    <submittedName>
        <fullName evidence="4">D-alanyl-D-alanine carboxypeptidase</fullName>
    </submittedName>
</protein>
<evidence type="ECO:0000256" key="2">
    <source>
        <dbReference type="ARBA" id="ARBA00022801"/>
    </source>
</evidence>